<sequence>MFAPMSKAHTPAATRSYHHGDLRQSLMLEASALLDSEGIAGLSLRKLADRVGVSRTALYHHFTDKNALLCAIAAGGFNLLEELMAPLAQDAGLAPGQRYSRFARRYIDFAIAHPARYSLMFGHTLWHQGLANEDLKQVAFESFKRHREAVARWQSAGILPSGLDSLRLTQVTWGTLHGLAQLVLDGVYADATHLDEICDTVGQLFCG</sequence>
<dbReference type="PRINTS" id="PR00455">
    <property type="entry name" value="HTHTETR"/>
</dbReference>
<dbReference type="PROSITE" id="PS50977">
    <property type="entry name" value="HTH_TETR_2"/>
    <property type="match status" value="1"/>
</dbReference>
<feature type="DNA-binding region" description="H-T-H motif" evidence="4">
    <location>
        <begin position="43"/>
        <end position="62"/>
    </location>
</feature>
<dbReference type="eggNOG" id="COG1309">
    <property type="taxonomic scope" value="Bacteria"/>
</dbReference>
<name>K4KJ36_SIMAS</name>
<protein>
    <submittedName>
        <fullName evidence="6">TetR family transcriptional regulator</fullName>
    </submittedName>
</protein>
<evidence type="ECO:0000313" key="6">
    <source>
        <dbReference type="EMBL" id="AFU98185.1"/>
    </source>
</evidence>
<evidence type="ECO:0000256" key="3">
    <source>
        <dbReference type="ARBA" id="ARBA00023163"/>
    </source>
</evidence>
<evidence type="ECO:0000256" key="4">
    <source>
        <dbReference type="PROSITE-ProRule" id="PRU00335"/>
    </source>
</evidence>
<dbReference type="AlphaFoldDB" id="K4KJ36"/>
<dbReference type="Gene3D" id="1.10.357.10">
    <property type="entry name" value="Tetracycline Repressor, domain 2"/>
    <property type="match status" value="1"/>
</dbReference>
<dbReference type="SUPFAM" id="SSF48498">
    <property type="entry name" value="Tetracyclin repressor-like, C-terminal domain"/>
    <property type="match status" value="1"/>
</dbReference>
<dbReference type="InterPro" id="IPR009057">
    <property type="entry name" value="Homeodomain-like_sf"/>
</dbReference>
<accession>K4KJ36</accession>
<evidence type="ECO:0000256" key="2">
    <source>
        <dbReference type="ARBA" id="ARBA00023125"/>
    </source>
</evidence>
<dbReference type="PANTHER" id="PTHR30055:SF220">
    <property type="entry name" value="TETR-FAMILY REGULATORY PROTEIN"/>
    <property type="match status" value="1"/>
</dbReference>
<keyword evidence="3" id="KW-0804">Transcription</keyword>
<organism evidence="6 7">
    <name type="scientific">Simiduia agarivorans (strain DSM 21679 / JCM 13881 / BCRC 17597 / SA1)</name>
    <dbReference type="NCBI Taxonomy" id="1117647"/>
    <lineage>
        <taxon>Bacteria</taxon>
        <taxon>Pseudomonadati</taxon>
        <taxon>Pseudomonadota</taxon>
        <taxon>Gammaproteobacteria</taxon>
        <taxon>Cellvibrionales</taxon>
        <taxon>Cellvibrionaceae</taxon>
        <taxon>Simiduia</taxon>
    </lineage>
</organism>
<dbReference type="PANTHER" id="PTHR30055">
    <property type="entry name" value="HTH-TYPE TRANSCRIPTIONAL REGULATOR RUTR"/>
    <property type="match status" value="1"/>
</dbReference>
<keyword evidence="1" id="KW-0805">Transcription regulation</keyword>
<dbReference type="Proteomes" id="UP000000466">
    <property type="component" value="Chromosome"/>
</dbReference>
<dbReference type="Pfam" id="PF13305">
    <property type="entry name" value="TetR_C_33"/>
    <property type="match status" value="1"/>
</dbReference>
<dbReference type="STRING" id="1117647.M5M_04890"/>
<dbReference type="GO" id="GO:0003700">
    <property type="term" value="F:DNA-binding transcription factor activity"/>
    <property type="evidence" value="ECO:0007669"/>
    <property type="project" value="TreeGrafter"/>
</dbReference>
<dbReference type="PROSITE" id="PS01081">
    <property type="entry name" value="HTH_TETR_1"/>
    <property type="match status" value="1"/>
</dbReference>
<keyword evidence="7" id="KW-1185">Reference proteome</keyword>
<dbReference type="KEGG" id="saga:M5M_04890"/>
<evidence type="ECO:0000256" key="1">
    <source>
        <dbReference type="ARBA" id="ARBA00023015"/>
    </source>
</evidence>
<dbReference type="HOGENOM" id="CLU_069356_40_0_6"/>
<feature type="domain" description="HTH tetR-type" evidence="5">
    <location>
        <begin position="20"/>
        <end position="80"/>
    </location>
</feature>
<dbReference type="InterPro" id="IPR001647">
    <property type="entry name" value="HTH_TetR"/>
</dbReference>
<dbReference type="InterPro" id="IPR050109">
    <property type="entry name" value="HTH-type_TetR-like_transc_reg"/>
</dbReference>
<dbReference type="SUPFAM" id="SSF46689">
    <property type="entry name" value="Homeodomain-like"/>
    <property type="match status" value="1"/>
</dbReference>
<dbReference type="Pfam" id="PF00440">
    <property type="entry name" value="TetR_N"/>
    <property type="match status" value="1"/>
</dbReference>
<dbReference type="InterPro" id="IPR023772">
    <property type="entry name" value="DNA-bd_HTH_TetR-type_CS"/>
</dbReference>
<proteinExistence type="predicted"/>
<dbReference type="EMBL" id="CP003746">
    <property type="protein sequence ID" value="AFU98185.1"/>
    <property type="molecule type" value="Genomic_DNA"/>
</dbReference>
<evidence type="ECO:0000259" key="5">
    <source>
        <dbReference type="PROSITE" id="PS50977"/>
    </source>
</evidence>
<gene>
    <name evidence="6" type="ordered locus">M5M_04890</name>
</gene>
<evidence type="ECO:0000313" key="7">
    <source>
        <dbReference type="Proteomes" id="UP000000466"/>
    </source>
</evidence>
<dbReference type="GO" id="GO:0000976">
    <property type="term" value="F:transcription cis-regulatory region binding"/>
    <property type="evidence" value="ECO:0007669"/>
    <property type="project" value="TreeGrafter"/>
</dbReference>
<reference evidence="6 7" key="1">
    <citation type="journal article" date="2013" name="Genome Announc.">
        <title>Complete genome sequence of Simiduia agarivorans SA1(T), a marine bacterium able to degrade a variety of polysaccharides.</title>
        <authorList>
            <person name="Lin S.Y."/>
            <person name="Shieh W.Y."/>
            <person name="Chen J.S."/>
            <person name="Tang S.L."/>
        </authorList>
    </citation>
    <scope>NUCLEOTIDE SEQUENCE [LARGE SCALE GENOMIC DNA]</scope>
    <source>
        <strain evidence="7">DSM 21679 / JCM 13881 / BCRC 17597 / SA1</strain>
    </source>
</reference>
<dbReference type="InterPro" id="IPR036271">
    <property type="entry name" value="Tet_transcr_reg_TetR-rel_C_sf"/>
</dbReference>
<dbReference type="InterPro" id="IPR025996">
    <property type="entry name" value="MT1864/Rv1816-like_C"/>
</dbReference>
<keyword evidence="2 4" id="KW-0238">DNA-binding</keyword>